<evidence type="ECO:0000256" key="1">
    <source>
        <dbReference type="SAM" id="MobiDB-lite"/>
    </source>
</evidence>
<dbReference type="AlphaFoldDB" id="X6MHT4"/>
<dbReference type="OrthoDB" id="9982100at2759"/>
<dbReference type="PANTHER" id="PTHR10742:SF410">
    <property type="entry name" value="LYSINE-SPECIFIC HISTONE DEMETHYLASE 2"/>
    <property type="match status" value="1"/>
</dbReference>
<feature type="non-terminal residue" evidence="2">
    <location>
        <position position="1"/>
    </location>
</feature>
<feature type="region of interest" description="Disordered" evidence="1">
    <location>
        <begin position="183"/>
        <end position="209"/>
    </location>
</feature>
<dbReference type="GO" id="GO:0016491">
    <property type="term" value="F:oxidoreductase activity"/>
    <property type="evidence" value="ECO:0007669"/>
    <property type="project" value="TreeGrafter"/>
</dbReference>
<keyword evidence="3" id="KW-1185">Reference proteome</keyword>
<reference evidence="2 3" key="1">
    <citation type="journal article" date="2013" name="Curr. Biol.">
        <title>The Genome of the Foraminiferan Reticulomyxa filosa.</title>
        <authorList>
            <person name="Glockner G."/>
            <person name="Hulsmann N."/>
            <person name="Schleicher M."/>
            <person name="Noegel A.A."/>
            <person name="Eichinger L."/>
            <person name="Gallinger C."/>
            <person name="Pawlowski J."/>
            <person name="Sierra R."/>
            <person name="Euteneuer U."/>
            <person name="Pillet L."/>
            <person name="Moustafa A."/>
            <person name="Platzer M."/>
            <person name="Groth M."/>
            <person name="Szafranski K."/>
            <person name="Schliwa M."/>
        </authorList>
    </citation>
    <scope>NUCLEOTIDE SEQUENCE [LARGE SCALE GENOMIC DNA]</scope>
</reference>
<dbReference type="Proteomes" id="UP000023152">
    <property type="component" value="Unassembled WGS sequence"/>
</dbReference>
<protein>
    <submittedName>
        <fullName evidence="2">Uncharacterized protein</fullName>
    </submittedName>
</protein>
<dbReference type="PANTHER" id="PTHR10742">
    <property type="entry name" value="FLAVIN MONOAMINE OXIDASE"/>
    <property type="match status" value="1"/>
</dbReference>
<accession>X6MHT4</accession>
<comment type="caution">
    <text evidence="2">The sequence shown here is derived from an EMBL/GenBank/DDBJ whole genome shotgun (WGS) entry which is preliminary data.</text>
</comment>
<evidence type="ECO:0000313" key="3">
    <source>
        <dbReference type="Proteomes" id="UP000023152"/>
    </source>
</evidence>
<sequence length="241" mass="27550">EEEEEESTRLGIHDSNNGDRTLNDNDLTTTLSRDDSIESSIEEMKHLLNELGCPKNTTWIDQLIGKYHISDLKYISLGEAIDEVYSHLPLSLSAIERDLLSWNLSNLEYGCGSNTCNVSLMHWDQDDEFALGGDHVMLCHGYRPLIESLIYDVSPYLCDPTKTLPPLTHDSRFFDPLDKEEECKAKDREKHTTRDESENKQDNTSRVEPKKLFEIRLNSPVTKVGYRKGTPLVVWCEDGSQ</sequence>
<organism evidence="2 3">
    <name type="scientific">Reticulomyxa filosa</name>
    <dbReference type="NCBI Taxonomy" id="46433"/>
    <lineage>
        <taxon>Eukaryota</taxon>
        <taxon>Sar</taxon>
        <taxon>Rhizaria</taxon>
        <taxon>Retaria</taxon>
        <taxon>Foraminifera</taxon>
        <taxon>Monothalamids</taxon>
        <taxon>Reticulomyxidae</taxon>
        <taxon>Reticulomyxa</taxon>
    </lineage>
</organism>
<gene>
    <name evidence="2" type="ORF">RFI_24393</name>
</gene>
<feature type="non-terminal residue" evidence="2">
    <location>
        <position position="241"/>
    </location>
</feature>
<dbReference type="EMBL" id="ASPP01020919">
    <property type="protein sequence ID" value="ETO12982.1"/>
    <property type="molecule type" value="Genomic_DNA"/>
</dbReference>
<evidence type="ECO:0000313" key="2">
    <source>
        <dbReference type="EMBL" id="ETO12982.1"/>
    </source>
</evidence>
<name>X6MHT4_RETFI</name>
<feature type="region of interest" description="Disordered" evidence="1">
    <location>
        <begin position="1"/>
        <end position="30"/>
    </location>
</feature>
<dbReference type="InterPro" id="IPR050281">
    <property type="entry name" value="Flavin_monoamine_oxidase"/>
</dbReference>
<proteinExistence type="predicted"/>